<reference evidence="1 2" key="1">
    <citation type="journal article" date="2007" name="Appl. Environ. Microbiol.">
        <title>Isolation of key methanogens for global methane emission from rice paddy fields: a novel isolate affiliated with the clone cluster rice cluster I.</title>
        <authorList>
            <person name="Sakai S."/>
            <person name="Imachi H."/>
            <person name="Sekiguchi Y."/>
            <person name="Ohashi A."/>
            <person name="Harada H."/>
            <person name="Kamagata Y."/>
        </authorList>
    </citation>
    <scope>NUCLEOTIDE SEQUENCE [LARGE SCALE GENOMIC DNA]</scope>
    <source>
        <strain evidence="2">DSM 17711 / JCM 13418 / NBRC 101707 / SANAE</strain>
    </source>
</reference>
<dbReference type="RefSeq" id="WP_012901077.1">
    <property type="nucleotide sequence ID" value="NC_013665.1"/>
</dbReference>
<reference evidence="1 2" key="2">
    <citation type="journal article" date="2008" name="Int. J. Syst. Evol. Microbiol.">
        <title>Methanocella paludicola gen. nov., sp. nov., a methane-producing archaeon, the first isolate of the lineage 'Rice Cluster I', and proposal of the new archaeal order Methanocellales ord. nov.</title>
        <authorList>
            <person name="Sakai S."/>
            <person name="Imachi H."/>
            <person name="Hanada S."/>
            <person name="Ohashi A."/>
            <person name="Harada H."/>
            <person name="Kamagata Y."/>
        </authorList>
    </citation>
    <scope>NUCLEOTIDE SEQUENCE [LARGE SCALE GENOMIC DNA]</scope>
    <source>
        <strain evidence="2">DSM 17711 / JCM 13418 / NBRC 101707 / SANAE</strain>
    </source>
</reference>
<dbReference type="GeneID" id="8683209"/>
<sequence>MKGKGLVVLFLVVMSFVAVSGCSDLYNILETYVPTVTPEAQTPVRIGDVAPSSTVKDITITGSGNTITFRGLGKYNVNDRNDYFTLNQGKADFSIDLKGQGAWCIITMECINPYTGSKEYMTIYEFTLESRQYKFTKQVDIPYTAKYCLSVNYYDSWEIKITQ</sequence>
<dbReference type="InParanoid" id="D1Z131"/>
<evidence type="ECO:0008006" key="3">
    <source>
        <dbReference type="Google" id="ProtNLM"/>
    </source>
</evidence>
<protein>
    <recommendedName>
        <fullName evidence="3">Lipoprotein</fullName>
    </recommendedName>
</protein>
<accession>D1Z131</accession>
<dbReference type="KEGG" id="mpd:MCP_2331"/>
<evidence type="ECO:0000313" key="1">
    <source>
        <dbReference type="EMBL" id="BAI62403.1"/>
    </source>
</evidence>
<name>D1Z131_METPS</name>
<organism evidence="1 2">
    <name type="scientific">Methanocella paludicola (strain DSM 17711 / JCM 13418 / NBRC 101707 / SANAE)</name>
    <dbReference type="NCBI Taxonomy" id="304371"/>
    <lineage>
        <taxon>Archaea</taxon>
        <taxon>Methanobacteriati</taxon>
        <taxon>Methanobacteriota</taxon>
        <taxon>Stenosarchaea group</taxon>
        <taxon>Methanomicrobia</taxon>
        <taxon>Methanocellales</taxon>
        <taxon>Methanocellaceae</taxon>
        <taxon>Methanocella</taxon>
    </lineage>
</organism>
<proteinExistence type="predicted"/>
<evidence type="ECO:0000313" key="2">
    <source>
        <dbReference type="Proteomes" id="UP000001882"/>
    </source>
</evidence>
<dbReference type="STRING" id="304371.MCP_2331"/>
<dbReference type="eggNOG" id="arCOG11076">
    <property type="taxonomic scope" value="Archaea"/>
</dbReference>
<dbReference type="Proteomes" id="UP000001882">
    <property type="component" value="Chromosome"/>
</dbReference>
<keyword evidence="2" id="KW-1185">Reference proteome</keyword>
<dbReference type="EMBL" id="AP011532">
    <property type="protein sequence ID" value="BAI62403.1"/>
    <property type="molecule type" value="Genomic_DNA"/>
</dbReference>
<dbReference type="AlphaFoldDB" id="D1Z131"/>
<dbReference type="PROSITE" id="PS51257">
    <property type="entry name" value="PROKAR_LIPOPROTEIN"/>
    <property type="match status" value="1"/>
</dbReference>
<gene>
    <name evidence="1" type="ordered locus">MCP_2331</name>
</gene>
<reference evidence="2" key="3">
    <citation type="journal article" date="2011" name="PLoS ONE">
        <title>Genome sequence of a mesophilic hydrogenotrophic methanogen Methanocella paludicola, the first cultivated representative of the order Methanocellales.</title>
        <authorList>
            <person name="Sakai S."/>
            <person name="Takaki Y."/>
            <person name="Shimamura S."/>
            <person name="Sekine M."/>
            <person name="Tajima T."/>
            <person name="Kosugi H."/>
            <person name="Ichikawa N."/>
            <person name="Tasumi E."/>
            <person name="Hiraki A.T."/>
            <person name="Shimizu A."/>
            <person name="Kato Y."/>
            <person name="Nishiko R."/>
            <person name="Mori K."/>
            <person name="Fujita N."/>
            <person name="Imachi H."/>
            <person name="Takai K."/>
        </authorList>
    </citation>
    <scope>NUCLEOTIDE SEQUENCE [LARGE SCALE GENOMIC DNA]</scope>
    <source>
        <strain evidence="2">DSM 17711 / JCM 13418 / NBRC 101707 / SANAE</strain>
    </source>
</reference>